<dbReference type="FunFam" id="3.30.300.30:FF:000002">
    <property type="entry name" value="Long-chain fatty acid transport protein 1"/>
    <property type="match status" value="2"/>
</dbReference>
<keyword evidence="8" id="KW-0276">Fatty acid metabolism</keyword>
<dbReference type="InterPro" id="IPR025110">
    <property type="entry name" value="AMP-bd_C"/>
</dbReference>
<gene>
    <name evidence="18" type="ORF">C0Q70_20086</name>
</gene>
<feature type="domain" description="AMP-binding enzyme C-terminal" evidence="17">
    <location>
        <begin position="1127"/>
        <end position="1199"/>
    </location>
</feature>
<dbReference type="GO" id="GO:0044539">
    <property type="term" value="P:long-chain fatty acid import into cell"/>
    <property type="evidence" value="ECO:0007669"/>
    <property type="project" value="TreeGrafter"/>
</dbReference>
<comment type="subcellular location">
    <subcellularLocation>
        <location evidence="1">Cell membrane</location>
        <topology evidence="1">Multi-pass membrane protein</topology>
    </subcellularLocation>
</comment>
<evidence type="ECO:0000256" key="9">
    <source>
        <dbReference type="ARBA" id="ARBA00022989"/>
    </source>
</evidence>
<keyword evidence="4" id="KW-1003">Cell membrane</keyword>
<dbReference type="GO" id="GO:0004467">
    <property type="term" value="F:long-chain fatty acid-CoA ligase activity"/>
    <property type="evidence" value="ECO:0007669"/>
    <property type="project" value="UniProtKB-EC"/>
</dbReference>
<name>A0A2T7NEK7_POMCA</name>
<feature type="domain" description="AMP-binding enzyme C-terminal" evidence="17">
    <location>
        <begin position="504"/>
        <end position="583"/>
    </location>
</feature>
<evidence type="ECO:0000256" key="4">
    <source>
        <dbReference type="ARBA" id="ARBA00022475"/>
    </source>
</evidence>
<comment type="catalytic activity">
    <reaction evidence="13">
        <text>a very long-chain fatty acid + ATP + CoA = a very long-chain fatty acyl-CoA + AMP + diphosphate</text>
        <dbReference type="Rhea" id="RHEA:54536"/>
        <dbReference type="ChEBI" id="CHEBI:30616"/>
        <dbReference type="ChEBI" id="CHEBI:33019"/>
        <dbReference type="ChEBI" id="CHEBI:57287"/>
        <dbReference type="ChEBI" id="CHEBI:58950"/>
        <dbReference type="ChEBI" id="CHEBI:138261"/>
        <dbReference type="ChEBI" id="CHEBI:456215"/>
    </reaction>
    <physiologicalReaction direction="left-to-right" evidence="13">
        <dbReference type="Rhea" id="RHEA:54537"/>
    </physiologicalReaction>
</comment>
<feature type="domain" description="AMP-dependent synthetase/ligase" evidence="16">
    <location>
        <begin position="59"/>
        <end position="385"/>
    </location>
</feature>
<dbReference type="Pfam" id="PF00501">
    <property type="entry name" value="AMP-binding"/>
    <property type="match status" value="2"/>
</dbReference>
<dbReference type="InterPro" id="IPR045851">
    <property type="entry name" value="AMP-bd_C_sf"/>
</dbReference>
<evidence type="ECO:0000256" key="5">
    <source>
        <dbReference type="ARBA" id="ARBA00022598"/>
    </source>
</evidence>
<dbReference type="EC" id="6.2.1.3" evidence="12"/>
<sequence length="1281" mass="142171">MPGMLDKVLIGTASAAGVGVVAWQTKFPWIKYDIQLIKLGQRLNKMRQEVLNSFLIDKFESQADKQPKKAMLIFEDSVYTYEFIELQSNRVANAVRCLGLGFGDTVAMMIHNEPAFVWTFLGLQKLGISVAFINFNLRAKLLVHSILASDPKAIFIGPGFDLLHAVSDVLDDIQGLPIYIQGCTGHEVPLGMNDFGYLMGQSLPVRTDRSVRKDMTMESILCYIYTSGTTGLPKPALISQGKGCLAAIALQTVNLSAEDVVYTCLPLYHSSGSGIGLWGVIERGATMILVKKFSAKHFWPDCRKHGATIIQYIGEILRYVLAHPPNELDGVHNVRAAIGNGLRKDIFMAVQERFKIPFICEIFGATEGVTITVNIANKPGAIGRLSPLLSKIDPVPKALVKFDYATAQPIRDKNGHCIKVKIGEPGLFLSKIPDEMRQAKETYKVYKTSQEASEKKLVRNAFADGDLYFNFGDVFYLDKDYFLYFHDRIGDTFRWKGENVSTTEVANILSLLPFISDANVYGVQVPGHDGRAGMAAITLKEGDKITEAQLKQLYRLCEDDLASYARPLFLRILSQSVLTSTFKQLKIDLVQEGYDLTKVTDPLYYRNSSAQTYSTLTAQKVGAKMPGTLNKVLLGAGAAGVGVAAWQTTFPWIKYDVQMMKFQQHMNKMRQEALSSFLIDKFETHADKQPKKAMLIFEDSVYTYEFMELQANRVANAVRCLGLSFGDTVAMMIHNEPAFVWTFLGLQKIGISVALININLRTKPLVYSILASDPKAIFVGPGFDLLHAVSDVLEDLQGLPIYIQGCTGHEVPLGMNDFDFLMAQSLPVRTDRSVRKNMNKESTLCYIYTSGTTGLPKPVFVSQGKGSGLSIGLQGVTMSADDVVYTCLPLYHAAGGGIGLFGVIERGATMILAQKFSARHFWPDCQKHGATVVQYIGEILRYVLAQPPNELDCVHNVRAAIGNGLCKDVFTAFQERFRIPFVCELYGATEGVGLIFNIANKPGAIGRLSPLLNKTDPTPKELVKFDYATAQPIRDKNGHCIKVKIGEPGLFLSKIPDEMRQGKDTVRVYKASEEANEKKLVRNAFADGDLYFNFGDVLYLDKDYFLYFHDRIGDTFRWKGENVSTTEVSNVLSLLSFIGDANVYGVQVPGHDGRAGMAAITLKEGNKITEAQLKQLYQLCEDDLASYARPLFIRILSQSVLSVTFKHQKYDLVQEVLIQLLYGAGSKVTQPVEWSRTVAYRQHMIDEKHGETGCLMKVVLCTKLTEWGQVLSLGGPNKKVE</sequence>
<dbReference type="PANTHER" id="PTHR43107:SF22">
    <property type="entry name" value="VERY LONG-CHAIN ACYL-COA SYNTHETASE"/>
    <property type="match status" value="1"/>
</dbReference>
<dbReference type="GO" id="GO:0000166">
    <property type="term" value="F:nucleotide binding"/>
    <property type="evidence" value="ECO:0007669"/>
    <property type="project" value="UniProtKB-KW"/>
</dbReference>
<organism evidence="18 19">
    <name type="scientific">Pomacea canaliculata</name>
    <name type="common">Golden apple snail</name>
    <dbReference type="NCBI Taxonomy" id="400727"/>
    <lineage>
        <taxon>Eukaryota</taxon>
        <taxon>Metazoa</taxon>
        <taxon>Spiralia</taxon>
        <taxon>Lophotrochozoa</taxon>
        <taxon>Mollusca</taxon>
        <taxon>Gastropoda</taxon>
        <taxon>Caenogastropoda</taxon>
        <taxon>Architaenioglossa</taxon>
        <taxon>Ampullarioidea</taxon>
        <taxon>Ampullariidae</taxon>
        <taxon>Pomacea</taxon>
    </lineage>
</organism>
<keyword evidence="8" id="KW-0443">Lipid metabolism</keyword>
<evidence type="ECO:0000256" key="3">
    <source>
        <dbReference type="ARBA" id="ARBA00022448"/>
    </source>
</evidence>
<keyword evidence="6" id="KW-0812">Transmembrane</keyword>
<evidence type="ECO:0000256" key="6">
    <source>
        <dbReference type="ARBA" id="ARBA00022692"/>
    </source>
</evidence>
<dbReference type="GO" id="GO:0005789">
    <property type="term" value="C:endoplasmic reticulum membrane"/>
    <property type="evidence" value="ECO:0007669"/>
    <property type="project" value="TreeGrafter"/>
</dbReference>
<dbReference type="Gene3D" id="3.30.300.30">
    <property type="match status" value="2"/>
</dbReference>
<keyword evidence="5" id="KW-0436">Ligase</keyword>
<dbReference type="Gene3D" id="3.40.50.12780">
    <property type="entry name" value="N-terminal domain of ligase-like"/>
    <property type="match status" value="2"/>
</dbReference>
<dbReference type="InterPro" id="IPR042099">
    <property type="entry name" value="ANL_N_sf"/>
</dbReference>
<feature type="domain" description="AMP-dependent synthetase/ligase" evidence="16">
    <location>
        <begin position="682"/>
        <end position="1008"/>
    </location>
</feature>
<evidence type="ECO:0000313" key="19">
    <source>
        <dbReference type="Proteomes" id="UP000245119"/>
    </source>
</evidence>
<keyword evidence="7" id="KW-0547">Nucleotide-binding</keyword>
<dbReference type="InterPro" id="IPR020845">
    <property type="entry name" value="AMP-binding_CS"/>
</dbReference>
<keyword evidence="3" id="KW-0813">Transport</keyword>
<evidence type="ECO:0000256" key="14">
    <source>
        <dbReference type="ARBA" id="ARBA00041297"/>
    </source>
</evidence>
<evidence type="ECO:0000313" key="18">
    <source>
        <dbReference type="EMBL" id="PVD19596.1"/>
    </source>
</evidence>
<evidence type="ECO:0000259" key="16">
    <source>
        <dbReference type="Pfam" id="PF00501"/>
    </source>
</evidence>
<evidence type="ECO:0000256" key="12">
    <source>
        <dbReference type="ARBA" id="ARBA00026121"/>
    </source>
</evidence>
<proteinExistence type="inferred from homology"/>
<evidence type="ECO:0000256" key="2">
    <source>
        <dbReference type="ARBA" id="ARBA00006432"/>
    </source>
</evidence>
<dbReference type="GO" id="GO:0005324">
    <property type="term" value="F:long-chain fatty acid transmembrane transporter activity"/>
    <property type="evidence" value="ECO:0007669"/>
    <property type="project" value="TreeGrafter"/>
</dbReference>
<evidence type="ECO:0000256" key="11">
    <source>
        <dbReference type="ARBA" id="ARBA00024484"/>
    </source>
</evidence>
<keyword evidence="10" id="KW-0472">Membrane</keyword>
<dbReference type="STRING" id="400727.A0A2T7NEK7"/>
<comment type="catalytic activity">
    <reaction evidence="11">
        <text>a long-chain fatty acid + ATP + CoA = a long-chain fatty acyl-CoA + AMP + diphosphate</text>
        <dbReference type="Rhea" id="RHEA:15421"/>
        <dbReference type="ChEBI" id="CHEBI:30616"/>
        <dbReference type="ChEBI" id="CHEBI:33019"/>
        <dbReference type="ChEBI" id="CHEBI:57287"/>
        <dbReference type="ChEBI" id="CHEBI:57560"/>
        <dbReference type="ChEBI" id="CHEBI:83139"/>
        <dbReference type="ChEBI" id="CHEBI:456215"/>
        <dbReference type="EC" id="6.2.1.3"/>
    </reaction>
    <physiologicalReaction direction="left-to-right" evidence="11">
        <dbReference type="Rhea" id="RHEA:15422"/>
    </physiologicalReaction>
</comment>
<dbReference type="PANTHER" id="PTHR43107">
    <property type="entry name" value="LONG-CHAIN FATTY ACID TRANSPORT PROTEIN"/>
    <property type="match status" value="1"/>
</dbReference>
<evidence type="ECO:0000256" key="8">
    <source>
        <dbReference type="ARBA" id="ARBA00022832"/>
    </source>
</evidence>
<evidence type="ECO:0000256" key="7">
    <source>
        <dbReference type="ARBA" id="ARBA00022741"/>
    </source>
</evidence>
<dbReference type="PROSITE" id="PS00455">
    <property type="entry name" value="AMP_BINDING"/>
    <property type="match status" value="2"/>
</dbReference>
<dbReference type="FunFam" id="3.40.50.12780:FF:000005">
    <property type="entry name" value="Solute carrier family 27 member 6"/>
    <property type="match status" value="2"/>
</dbReference>
<dbReference type="Proteomes" id="UP000245119">
    <property type="component" value="Linkage Group LG13"/>
</dbReference>
<dbReference type="GO" id="GO:0005886">
    <property type="term" value="C:plasma membrane"/>
    <property type="evidence" value="ECO:0007669"/>
    <property type="project" value="UniProtKB-SubCell"/>
</dbReference>
<dbReference type="InterPro" id="IPR000873">
    <property type="entry name" value="AMP-dep_synth/lig_dom"/>
</dbReference>
<comment type="catalytic activity">
    <reaction evidence="15">
        <text>tetracosanoate + ATP + CoA = tetracosanoyl-CoA + AMP + diphosphate</text>
        <dbReference type="Rhea" id="RHEA:33639"/>
        <dbReference type="ChEBI" id="CHEBI:30616"/>
        <dbReference type="ChEBI" id="CHEBI:31014"/>
        <dbReference type="ChEBI" id="CHEBI:33019"/>
        <dbReference type="ChEBI" id="CHEBI:57287"/>
        <dbReference type="ChEBI" id="CHEBI:65052"/>
        <dbReference type="ChEBI" id="CHEBI:456215"/>
    </reaction>
    <physiologicalReaction direction="left-to-right" evidence="15">
        <dbReference type="Rhea" id="RHEA:33640"/>
    </physiologicalReaction>
</comment>
<keyword evidence="19" id="KW-1185">Reference proteome</keyword>
<comment type="similarity">
    <text evidence="2">Belongs to the ATP-dependent AMP-binding enzyme family.</text>
</comment>
<protein>
    <recommendedName>
        <fullName evidence="12">long-chain-fatty-acid--CoA ligase</fullName>
        <ecNumber evidence="12">6.2.1.3</ecNumber>
    </recommendedName>
    <alternativeName>
        <fullName evidence="14">Long-chain-fatty-acid--CoA ligase</fullName>
    </alternativeName>
</protein>
<dbReference type="SUPFAM" id="SSF56801">
    <property type="entry name" value="Acetyl-CoA synthetase-like"/>
    <property type="match status" value="2"/>
</dbReference>
<evidence type="ECO:0000256" key="13">
    <source>
        <dbReference type="ARBA" id="ARBA00036527"/>
    </source>
</evidence>
<accession>A0A2T7NEK7</accession>
<evidence type="ECO:0000256" key="1">
    <source>
        <dbReference type="ARBA" id="ARBA00004651"/>
    </source>
</evidence>
<reference evidence="18 19" key="1">
    <citation type="submission" date="2018-04" db="EMBL/GenBank/DDBJ databases">
        <title>The genome of golden apple snail Pomacea canaliculata provides insight into stress tolerance and invasive adaptation.</title>
        <authorList>
            <person name="Liu C."/>
            <person name="Liu B."/>
            <person name="Ren Y."/>
            <person name="Zhang Y."/>
            <person name="Wang H."/>
            <person name="Li S."/>
            <person name="Jiang F."/>
            <person name="Yin L."/>
            <person name="Zhang G."/>
            <person name="Qian W."/>
            <person name="Fan W."/>
        </authorList>
    </citation>
    <scope>NUCLEOTIDE SEQUENCE [LARGE SCALE GENOMIC DNA]</scope>
    <source>
        <strain evidence="18">SZHN2017</strain>
        <tissue evidence="18">Muscle</tissue>
    </source>
</reference>
<keyword evidence="9" id="KW-1133">Transmembrane helix</keyword>
<evidence type="ECO:0000259" key="17">
    <source>
        <dbReference type="Pfam" id="PF13193"/>
    </source>
</evidence>
<evidence type="ECO:0000256" key="15">
    <source>
        <dbReference type="ARBA" id="ARBA00048666"/>
    </source>
</evidence>
<dbReference type="Pfam" id="PF13193">
    <property type="entry name" value="AMP-binding_C"/>
    <property type="match status" value="2"/>
</dbReference>
<evidence type="ECO:0000256" key="10">
    <source>
        <dbReference type="ARBA" id="ARBA00023136"/>
    </source>
</evidence>
<comment type="caution">
    <text evidence="18">The sequence shown here is derived from an EMBL/GenBank/DDBJ whole genome shotgun (WGS) entry which is preliminary data.</text>
</comment>
<dbReference type="OrthoDB" id="288590at2759"/>
<dbReference type="EMBL" id="PZQS01000013">
    <property type="protein sequence ID" value="PVD19596.1"/>
    <property type="molecule type" value="Genomic_DNA"/>
</dbReference>